<comment type="subcellular location">
    <subcellularLocation>
        <location evidence="6">Cell membrane</location>
        <topology evidence="6">Multi-pass membrane protein</topology>
    </subcellularLocation>
    <subcellularLocation>
        <location evidence="1">Membrane</location>
    </subcellularLocation>
</comment>
<evidence type="ECO:0000313" key="8">
    <source>
        <dbReference type="Proteomes" id="UP000199283"/>
    </source>
</evidence>
<keyword evidence="5 6" id="KW-0472">Membrane</keyword>
<accession>A0A1H7INQ3</accession>
<keyword evidence="6" id="KW-1003">Cell membrane</keyword>
<dbReference type="PANTHER" id="PTHR23427:SF2">
    <property type="entry name" value="SURFEIT LOCUS PROTEIN 1"/>
    <property type="match status" value="1"/>
</dbReference>
<dbReference type="EMBL" id="FNZQ01000001">
    <property type="protein sequence ID" value="SEK63522.1"/>
    <property type="molecule type" value="Genomic_DNA"/>
</dbReference>
<dbReference type="RefSeq" id="WP_092760452.1">
    <property type="nucleotide sequence ID" value="NZ_FNZQ01000001.1"/>
</dbReference>
<dbReference type="GO" id="GO:0005886">
    <property type="term" value="C:plasma membrane"/>
    <property type="evidence" value="ECO:0007669"/>
    <property type="project" value="UniProtKB-SubCell"/>
</dbReference>
<dbReference type="Proteomes" id="UP000199283">
    <property type="component" value="Unassembled WGS sequence"/>
</dbReference>
<organism evidence="7 8">
    <name type="scientific">Jannaschia helgolandensis</name>
    <dbReference type="NCBI Taxonomy" id="188906"/>
    <lineage>
        <taxon>Bacteria</taxon>
        <taxon>Pseudomonadati</taxon>
        <taxon>Pseudomonadota</taxon>
        <taxon>Alphaproteobacteria</taxon>
        <taxon>Rhodobacterales</taxon>
        <taxon>Roseobacteraceae</taxon>
        <taxon>Jannaschia</taxon>
    </lineage>
</organism>
<evidence type="ECO:0000313" key="7">
    <source>
        <dbReference type="EMBL" id="SEK63522.1"/>
    </source>
</evidence>
<dbReference type="CDD" id="cd06662">
    <property type="entry name" value="SURF1"/>
    <property type="match status" value="1"/>
</dbReference>
<evidence type="ECO:0000256" key="1">
    <source>
        <dbReference type="ARBA" id="ARBA00004370"/>
    </source>
</evidence>
<comment type="similarity">
    <text evidence="2 6">Belongs to the SURF1 family.</text>
</comment>
<gene>
    <name evidence="7" type="ORF">SAMN04488526_1100</name>
</gene>
<dbReference type="InterPro" id="IPR002994">
    <property type="entry name" value="Surf1/Shy1"/>
</dbReference>
<dbReference type="InterPro" id="IPR045214">
    <property type="entry name" value="Surf1/Surf4"/>
</dbReference>
<name>A0A1H7INQ3_9RHOB</name>
<protein>
    <recommendedName>
        <fullName evidence="6">SURF1-like protein</fullName>
    </recommendedName>
</protein>
<dbReference type="STRING" id="188906.SAMN04488526_1100"/>
<evidence type="ECO:0000256" key="6">
    <source>
        <dbReference type="RuleBase" id="RU363076"/>
    </source>
</evidence>
<dbReference type="PANTHER" id="PTHR23427">
    <property type="entry name" value="SURFEIT LOCUS PROTEIN"/>
    <property type="match status" value="1"/>
</dbReference>
<dbReference type="PROSITE" id="PS50895">
    <property type="entry name" value="SURF1"/>
    <property type="match status" value="1"/>
</dbReference>
<proteinExistence type="inferred from homology"/>
<dbReference type="OrthoDB" id="6079986at2"/>
<evidence type="ECO:0000256" key="2">
    <source>
        <dbReference type="ARBA" id="ARBA00007165"/>
    </source>
</evidence>
<keyword evidence="8" id="KW-1185">Reference proteome</keyword>
<keyword evidence="4 6" id="KW-1133">Transmembrane helix</keyword>
<dbReference type="Pfam" id="PF02104">
    <property type="entry name" value="SURF1"/>
    <property type="match status" value="1"/>
</dbReference>
<reference evidence="7 8" key="1">
    <citation type="submission" date="2016-10" db="EMBL/GenBank/DDBJ databases">
        <authorList>
            <person name="de Groot N.N."/>
        </authorList>
    </citation>
    <scope>NUCLEOTIDE SEQUENCE [LARGE SCALE GENOMIC DNA]</scope>
    <source>
        <strain evidence="7 8">DSM 14858</strain>
    </source>
</reference>
<sequence length="223" mass="24198">MRLILPLLFGLAGFVVLAALGLWQLQRMEWKQGAIAEIEARIGADPVPVAAVLDPETDNFRPVIVEGRISGPPIRVLGAWRSAGSGFKVIVPLQTAQRTLMVDLGIVPLETSTEALRARLPEGPIRVTGNLNWPDDLNAGTPSPEGDIWYARDVPTLAPVMGTDPVMVVARDVTPPAGPTPVPVGVEGIPNNHLGYAVQWFGLALVWLGMTLFLLWRIRRRTL</sequence>
<comment type="caution">
    <text evidence="6">Lacks conserved residue(s) required for the propagation of feature annotation.</text>
</comment>
<dbReference type="AlphaFoldDB" id="A0A1H7INQ3"/>
<feature type="transmembrane region" description="Helical" evidence="6">
    <location>
        <begin position="197"/>
        <end position="216"/>
    </location>
</feature>
<evidence type="ECO:0000256" key="4">
    <source>
        <dbReference type="ARBA" id="ARBA00022989"/>
    </source>
</evidence>
<keyword evidence="3 6" id="KW-0812">Transmembrane</keyword>
<evidence type="ECO:0000256" key="5">
    <source>
        <dbReference type="ARBA" id="ARBA00023136"/>
    </source>
</evidence>
<evidence type="ECO:0000256" key="3">
    <source>
        <dbReference type="ARBA" id="ARBA00022692"/>
    </source>
</evidence>